<proteinExistence type="predicted"/>
<protein>
    <recommendedName>
        <fullName evidence="5">PilN domain-containing protein</fullName>
    </recommendedName>
</protein>
<evidence type="ECO:0008006" key="5">
    <source>
        <dbReference type="Google" id="ProtNLM"/>
    </source>
</evidence>
<sequence>MEVDFLKSNKNKEKKKGPETKEIKWSKTEKEPDKSAGQEEGVVKKENGLSRFLNFLKSKLRRRQVISPDLASKIDKKAILSARKEVLKGIKKEKGTTEKTGGWFKLARKKPKPEPEKVKEEIKMKEEVKEDVEVKEEIKAKEEVKAGEIKLKEEAGDNKKQDDKKFENKIKPEKENFFKKIIARLRALATRKKGEEGEKKNNNRELSRIPETNLIRDDLVIFIDWKKNIIMLLIFAGLSFGLVGGTYWGMDKWGKDKEASSREFEEEFKKLDEEIKEAEVEVEEILIFKKKLSLASQLLGQHVYWNNFFEFLEDNILTDVYLTNKGFSGNINGQYGFAMVGKDFGSIEAQVRRFLANKYVTGVSTSQAQISQTADGQIGTVSFNLELDIDKNIFIEYEKE</sequence>
<keyword evidence="2" id="KW-0472">Membrane</keyword>
<dbReference type="Proteomes" id="UP000230869">
    <property type="component" value="Unassembled WGS sequence"/>
</dbReference>
<evidence type="ECO:0000256" key="2">
    <source>
        <dbReference type="SAM" id="Phobius"/>
    </source>
</evidence>
<name>A0A2M6K9Z5_9BACT</name>
<dbReference type="AlphaFoldDB" id="A0A2M6K9Z5"/>
<feature type="region of interest" description="Disordered" evidence="1">
    <location>
        <begin position="1"/>
        <end position="43"/>
    </location>
</feature>
<accession>A0A2M6K9Z5</accession>
<gene>
    <name evidence="3" type="ORF">COV49_00955</name>
</gene>
<reference evidence="3 4" key="1">
    <citation type="submission" date="2017-09" db="EMBL/GenBank/DDBJ databases">
        <title>Depth-based differentiation of microbial function through sediment-hosted aquifers and enrichment of novel symbionts in the deep terrestrial subsurface.</title>
        <authorList>
            <person name="Probst A.J."/>
            <person name="Ladd B."/>
            <person name="Jarett J.K."/>
            <person name="Geller-Mcgrath D.E."/>
            <person name="Sieber C.M."/>
            <person name="Emerson J.B."/>
            <person name="Anantharaman K."/>
            <person name="Thomas B.C."/>
            <person name="Malmstrom R."/>
            <person name="Stieglmeier M."/>
            <person name="Klingl A."/>
            <person name="Woyke T."/>
            <person name="Ryan C.M."/>
            <person name="Banfield J.F."/>
        </authorList>
    </citation>
    <scope>NUCLEOTIDE SEQUENCE [LARGE SCALE GENOMIC DNA]</scope>
    <source>
        <strain evidence="3">CG11_big_fil_rev_8_21_14_0_20_39_10</strain>
    </source>
</reference>
<comment type="caution">
    <text evidence="3">The sequence shown here is derived from an EMBL/GenBank/DDBJ whole genome shotgun (WGS) entry which is preliminary data.</text>
</comment>
<evidence type="ECO:0000256" key="1">
    <source>
        <dbReference type="SAM" id="MobiDB-lite"/>
    </source>
</evidence>
<organism evidence="3 4">
    <name type="scientific">Candidatus Falkowbacteria bacterium CG11_big_fil_rev_8_21_14_0_20_39_10</name>
    <dbReference type="NCBI Taxonomy" id="1974570"/>
    <lineage>
        <taxon>Bacteria</taxon>
        <taxon>Candidatus Falkowiibacteriota</taxon>
    </lineage>
</organism>
<evidence type="ECO:0000313" key="4">
    <source>
        <dbReference type="Proteomes" id="UP000230869"/>
    </source>
</evidence>
<dbReference type="EMBL" id="PCWW01000017">
    <property type="protein sequence ID" value="PIR13804.1"/>
    <property type="molecule type" value="Genomic_DNA"/>
</dbReference>
<feature type="transmembrane region" description="Helical" evidence="2">
    <location>
        <begin position="229"/>
        <end position="250"/>
    </location>
</feature>
<keyword evidence="2" id="KW-0812">Transmembrane</keyword>
<evidence type="ECO:0000313" key="3">
    <source>
        <dbReference type="EMBL" id="PIR13804.1"/>
    </source>
</evidence>
<keyword evidence="2" id="KW-1133">Transmembrane helix</keyword>